<gene>
    <name evidence="1" type="ORF">C7K25_03965</name>
</gene>
<organism evidence="1 2">
    <name type="scientific">Gulosibacter molinativorax</name>
    <dbReference type="NCBI Taxonomy" id="256821"/>
    <lineage>
        <taxon>Bacteria</taxon>
        <taxon>Bacillati</taxon>
        <taxon>Actinomycetota</taxon>
        <taxon>Actinomycetes</taxon>
        <taxon>Micrococcales</taxon>
        <taxon>Microbacteriaceae</taxon>
        <taxon>Gulosibacter</taxon>
    </lineage>
</organism>
<comment type="caution">
    <text evidence="1">The sequence shown here is derived from an EMBL/GenBank/DDBJ whole genome shotgun (WGS) entry which is preliminary data.</text>
</comment>
<sequence length="153" mass="16372">MGDAVMLVVLGGAVLIAVVVKGFSALQRKLAPVTEVWEGDIVAAVIRFEQDPRKPGSVTPQSADVVIRRRSDGIEQSSFVGGVESLPESVREQVAVAVRTNAAGQSDSPRSETLRFDAAMFAGHGGVRVNIPTRVAVQVEEDDRGALHWTPLW</sequence>
<reference evidence="1" key="1">
    <citation type="submission" date="2018-03" db="EMBL/GenBank/DDBJ databases">
        <authorList>
            <person name="Nunes O.C."/>
            <person name="Lopes A.R."/>
            <person name="Froufe H."/>
            <person name="Munoz-Merida A."/>
            <person name="Barroso C."/>
            <person name="Egas C."/>
        </authorList>
    </citation>
    <scope>NUCLEOTIDE SEQUENCE</scope>
    <source>
        <strain evidence="1">ON4</strain>
    </source>
</reference>
<name>A0ABT7C5Q2_9MICO</name>
<protein>
    <submittedName>
        <fullName evidence="1">Uncharacterized protein</fullName>
    </submittedName>
</protein>
<proteinExistence type="predicted"/>
<evidence type="ECO:0000313" key="2">
    <source>
        <dbReference type="Proteomes" id="UP001170379"/>
    </source>
</evidence>
<reference evidence="1" key="2">
    <citation type="journal article" date="2022" name="Sci. Rep.">
        <title>In silico prediction of the enzymes involved in the degradation of the herbicide molinate by Gulosibacter molinativorax ON4T.</title>
        <authorList>
            <person name="Lopes A.R."/>
            <person name="Bunin E."/>
            <person name="Viana A.T."/>
            <person name="Froufe H."/>
            <person name="Munoz-Merida A."/>
            <person name="Pinho D."/>
            <person name="Figueiredo J."/>
            <person name="Barroso C."/>
            <person name="Vaz-Moreira I."/>
            <person name="Bellanger X."/>
            <person name="Egas C."/>
            <person name="Nunes O.C."/>
        </authorList>
    </citation>
    <scope>NUCLEOTIDE SEQUENCE</scope>
    <source>
        <strain evidence="1">ON4</strain>
    </source>
</reference>
<dbReference type="Proteomes" id="UP001170379">
    <property type="component" value="Unassembled WGS sequence"/>
</dbReference>
<dbReference type="RefSeq" id="WP_026936187.1">
    <property type="nucleotide sequence ID" value="NZ_CP028426.1"/>
</dbReference>
<dbReference type="EMBL" id="PXVD01000005">
    <property type="protein sequence ID" value="MDJ1370532.1"/>
    <property type="molecule type" value="Genomic_DNA"/>
</dbReference>
<keyword evidence="2" id="KW-1185">Reference proteome</keyword>
<evidence type="ECO:0000313" key="1">
    <source>
        <dbReference type="EMBL" id="MDJ1370532.1"/>
    </source>
</evidence>
<accession>A0ABT7C5Q2</accession>